<keyword evidence="2" id="KW-0732">Signal</keyword>
<accession>A0A9Q3J6R2</accession>
<dbReference type="EMBL" id="AVOT02064344">
    <property type="protein sequence ID" value="MBW0556767.1"/>
    <property type="molecule type" value="Genomic_DNA"/>
</dbReference>
<dbReference type="AlphaFoldDB" id="A0A9Q3J6R2"/>
<feature type="chain" id="PRO_5040298774" evidence="2">
    <location>
        <begin position="22"/>
        <end position="183"/>
    </location>
</feature>
<sequence length="183" mass="20737">MVIIILSLYFIRAVIVWLINSNNINSFIDTSHKEDNYVEEKESDGTDGVPAPVGASQGTGGKNLAQSNKPVSHQSDPSLLDIMQQMTQIMANFQAASSSEASRPQAFKTPSIKEPDCFNRVKPFKVRSFIQSCQPIFHNYPEIFSKYRKEVLYPTSFLIVRAEKWIEPYISNLTNQDPNYLLN</sequence>
<name>A0A9Q3J6R2_9BASI</name>
<feature type="region of interest" description="Disordered" evidence="1">
    <location>
        <begin position="38"/>
        <end position="76"/>
    </location>
</feature>
<gene>
    <name evidence="3" type="ORF">O181_096482</name>
</gene>
<dbReference type="OrthoDB" id="3419692at2759"/>
<proteinExistence type="predicted"/>
<protein>
    <submittedName>
        <fullName evidence="3">Uncharacterized protein</fullName>
    </submittedName>
</protein>
<reference evidence="3" key="1">
    <citation type="submission" date="2021-03" db="EMBL/GenBank/DDBJ databases">
        <title>Draft genome sequence of rust myrtle Austropuccinia psidii MF-1, a brazilian biotype.</title>
        <authorList>
            <person name="Quecine M.C."/>
            <person name="Pachon D.M.R."/>
            <person name="Bonatelli M.L."/>
            <person name="Correr F.H."/>
            <person name="Franceschini L.M."/>
            <person name="Leite T.F."/>
            <person name="Margarido G.R.A."/>
            <person name="Almeida C.A."/>
            <person name="Ferrarezi J.A."/>
            <person name="Labate C.A."/>
        </authorList>
    </citation>
    <scope>NUCLEOTIDE SEQUENCE</scope>
    <source>
        <strain evidence="3">MF-1</strain>
    </source>
</reference>
<evidence type="ECO:0000313" key="3">
    <source>
        <dbReference type="EMBL" id="MBW0556767.1"/>
    </source>
</evidence>
<keyword evidence="4" id="KW-1185">Reference proteome</keyword>
<comment type="caution">
    <text evidence="3">The sequence shown here is derived from an EMBL/GenBank/DDBJ whole genome shotgun (WGS) entry which is preliminary data.</text>
</comment>
<dbReference type="Proteomes" id="UP000765509">
    <property type="component" value="Unassembled WGS sequence"/>
</dbReference>
<feature type="signal peptide" evidence="2">
    <location>
        <begin position="1"/>
        <end position="21"/>
    </location>
</feature>
<evidence type="ECO:0000313" key="4">
    <source>
        <dbReference type="Proteomes" id="UP000765509"/>
    </source>
</evidence>
<feature type="compositionally biased region" description="Polar residues" evidence="1">
    <location>
        <begin position="64"/>
        <end position="76"/>
    </location>
</feature>
<evidence type="ECO:0000256" key="2">
    <source>
        <dbReference type="SAM" id="SignalP"/>
    </source>
</evidence>
<organism evidence="3 4">
    <name type="scientific">Austropuccinia psidii MF-1</name>
    <dbReference type="NCBI Taxonomy" id="1389203"/>
    <lineage>
        <taxon>Eukaryota</taxon>
        <taxon>Fungi</taxon>
        <taxon>Dikarya</taxon>
        <taxon>Basidiomycota</taxon>
        <taxon>Pucciniomycotina</taxon>
        <taxon>Pucciniomycetes</taxon>
        <taxon>Pucciniales</taxon>
        <taxon>Sphaerophragmiaceae</taxon>
        <taxon>Austropuccinia</taxon>
    </lineage>
</organism>
<evidence type="ECO:0000256" key="1">
    <source>
        <dbReference type="SAM" id="MobiDB-lite"/>
    </source>
</evidence>